<dbReference type="OrthoDB" id="6631750at2"/>
<dbReference type="EMBL" id="FOGC01000021">
    <property type="protein sequence ID" value="SER29645.1"/>
    <property type="molecule type" value="Genomic_DNA"/>
</dbReference>
<dbReference type="AlphaFoldDB" id="A0A1H9N1W5"/>
<keyword evidence="3" id="KW-1185">Reference proteome</keyword>
<dbReference type="Proteomes" id="UP000242515">
    <property type="component" value="Unassembled WGS sequence"/>
</dbReference>
<reference evidence="3" key="1">
    <citation type="submission" date="2016-10" db="EMBL/GenBank/DDBJ databases">
        <authorList>
            <person name="Varghese N."/>
            <person name="Submissions S."/>
        </authorList>
    </citation>
    <scope>NUCLEOTIDE SEQUENCE [LARGE SCALE GENOMIC DNA]</scope>
    <source>
        <strain evidence="3">8N4</strain>
    </source>
</reference>
<feature type="transmembrane region" description="Helical" evidence="1">
    <location>
        <begin position="6"/>
        <end position="23"/>
    </location>
</feature>
<keyword evidence="1" id="KW-0812">Transmembrane</keyword>
<keyword evidence="1" id="KW-0472">Membrane</keyword>
<evidence type="ECO:0000313" key="2">
    <source>
        <dbReference type="EMBL" id="SER29645.1"/>
    </source>
</evidence>
<dbReference type="RefSeq" id="WP_092678475.1">
    <property type="nucleotide sequence ID" value="NZ_FOGC01000021.1"/>
</dbReference>
<organism evidence="2 3">
    <name type="scientific">Rosenbergiella nectarea</name>
    <dbReference type="NCBI Taxonomy" id="988801"/>
    <lineage>
        <taxon>Bacteria</taxon>
        <taxon>Pseudomonadati</taxon>
        <taxon>Pseudomonadota</taxon>
        <taxon>Gammaproteobacteria</taxon>
        <taxon>Enterobacterales</taxon>
        <taxon>Erwiniaceae</taxon>
        <taxon>Rosenbergiella</taxon>
    </lineage>
</organism>
<evidence type="ECO:0000313" key="3">
    <source>
        <dbReference type="Proteomes" id="UP000242515"/>
    </source>
</evidence>
<gene>
    <name evidence="2" type="ORF">SAMN05216522_1214</name>
</gene>
<name>A0A1H9N1W5_9GAMM</name>
<accession>A0A1H9N1W5</accession>
<dbReference type="STRING" id="988801.SAMN05216522_1214"/>
<keyword evidence="1" id="KW-1133">Transmembrane helix</keyword>
<evidence type="ECO:0000256" key="1">
    <source>
        <dbReference type="SAM" id="Phobius"/>
    </source>
</evidence>
<proteinExistence type="predicted"/>
<protein>
    <submittedName>
        <fullName evidence="2">Uncharacterized protein</fullName>
    </submittedName>
</protein>
<sequence length="62" mass="6889">MTELLTYANSIAILLILVAGGWVKVRDYFKAKAEEKSKLIEAEVQKRLAEQKANTVAPVVTQ</sequence>